<dbReference type="AlphaFoldDB" id="A0A8J3WKB6"/>
<protein>
    <recommendedName>
        <fullName evidence="3">Winged helix DNA-binding domain-containing protein</fullName>
    </recommendedName>
</protein>
<comment type="caution">
    <text evidence="1">The sequence shown here is derived from an EMBL/GenBank/DDBJ whole genome shotgun (WGS) entry which is preliminary data.</text>
</comment>
<dbReference type="PANTHER" id="PTHR38479">
    <property type="entry name" value="LMO0824 PROTEIN"/>
    <property type="match status" value="1"/>
</dbReference>
<evidence type="ECO:0008006" key="3">
    <source>
        <dbReference type="Google" id="ProtNLM"/>
    </source>
</evidence>
<accession>A0A8J3WKB6</accession>
<dbReference type="Proteomes" id="UP000619788">
    <property type="component" value="Unassembled WGS sequence"/>
</dbReference>
<evidence type="ECO:0000313" key="2">
    <source>
        <dbReference type="Proteomes" id="UP000619788"/>
    </source>
</evidence>
<proteinExistence type="predicted"/>
<dbReference type="EMBL" id="BOOJ01000012">
    <property type="protein sequence ID" value="GIH90661.1"/>
    <property type="molecule type" value="Genomic_DNA"/>
</dbReference>
<dbReference type="Pfam" id="PF06224">
    <property type="entry name" value="AlkZ-like"/>
    <property type="match status" value="1"/>
</dbReference>
<organism evidence="1 2">
    <name type="scientific">Planobispora siamensis</name>
    <dbReference type="NCBI Taxonomy" id="936338"/>
    <lineage>
        <taxon>Bacteria</taxon>
        <taxon>Bacillati</taxon>
        <taxon>Actinomycetota</taxon>
        <taxon>Actinomycetes</taxon>
        <taxon>Streptosporangiales</taxon>
        <taxon>Streptosporangiaceae</taxon>
        <taxon>Planobispora</taxon>
    </lineage>
</organism>
<evidence type="ECO:0000313" key="1">
    <source>
        <dbReference type="EMBL" id="GIH90661.1"/>
    </source>
</evidence>
<gene>
    <name evidence="1" type="ORF">Psi01_12910</name>
</gene>
<keyword evidence="2" id="KW-1185">Reference proteome</keyword>
<name>A0A8J3WKB6_9ACTN</name>
<dbReference type="RefSeq" id="WP_204063001.1">
    <property type="nucleotide sequence ID" value="NZ_BOOJ01000012.1"/>
</dbReference>
<dbReference type="PANTHER" id="PTHR38479:SF2">
    <property type="entry name" value="WINGED HELIX DNA-BINDING DOMAIN-CONTAINING PROTEIN"/>
    <property type="match status" value="1"/>
</dbReference>
<sequence>MTTQHEIALLRIAAQRLADPGAATPAEAIRRLAAVQAQDYGGALTSVALRTRARTRQAVEVALDAGEIVRSWPMRGTLHFVAAEDLPWMLELSAERAMSGSAARRTGLGLDTPELERARELAVDALAGGRRLGREDLLSVWREGGLATAGQRGYHMLGHLARTGTLCFGPVRDGEQLIVLIDEWIPRPRRLGREEALGELAGRYFTGHGPATVQDFARWAELGVTEARAGLALAAPGLSRLDLDGVEHFMDPHAPDLLAACRSRARSVFLLPGFDELILGYLDRRAVLPAEFTRRVFPGGGIFRPTVVSDGRVIGTWKHTGRGARRTVAATPFAPSTGGDSAFPGGISEEIARAYATLP</sequence>
<dbReference type="InterPro" id="IPR009351">
    <property type="entry name" value="AlkZ-like"/>
</dbReference>
<reference evidence="1 2" key="1">
    <citation type="submission" date="2021-01" db="EMBL/GenBank/DDBJ databases">
        <title>Whole genome shotgun sequence of Planobispora siamensis NBRC 107568.</title>
        <authorList>
            <person name="Komaki H."/>
            <person name="Tamura T."/>
        </authorList>
    </citation>
    <scope>NUCLEOTIDE SEQUENCE [LARGE SCALE GENOMIC DNA]</scope>
    <source>
        <strain evidence="1 2">NBRC 107568</strain>
    </source>
</reference>